<sequence length="112" mass="12384">MDMEGNGQLGIPCVKMRLGSKSSDCLRVRGRGLLKFVTSESSSAVDHPSMLATPLLRPRPHNPPSSPPPWQYLAGKVEGVDTWSIFRTPHLHKNIPKAETGVKIYKIAIYSF</sequence>
<reference evidence="2" key="1">
    <citation type="journal article" date="2016" name="Gigascience">
        <title>De novo construction of an expanded transcriptome assembly for the western tarnished plant bug, Lygus hesperus.</title>
        <authorList>
            <person name="Tassone E.E."/>
            <person name="Geib S.M."/>
            <person name="Hall B."/>
            <person name="Fabrick J.A."/>
            <person name="Brent C.S."/>
            <person name="Hull J.J."/>
        </authorList>
    </citation>
    <scope>NUCLEOTIDE SEQUENCE</scope>
</reference>
<protein>
    <submittedName>
        <fullName evidence="2">Uncharacterized protein</fullName>
    </submittedName>
</protein>
<feature type="region of interest" description="Disordered" evidence="1">
    <location>
        <begin position="40"/>
        <end position="69"/>
    </location>
</feature>
<evidence type="ECO:0000256" key="1">
    <source>
        <dbReference type="SAM" id="MobiDB-lite"/>
    </source>
</evidence>
<feature type="non-terminal residue" evidence="2">
    <location>
        <position position="112"/>
    </location>
</feature>
<dbReference type="EMBL" id="GDHC01001953">
    <property type="protein sequence ID" value="JAQ16676.1"/>
    <property type="molecule type" value="Transcribed_RNA"/>
</dbReference>
<accession>A0A146MD55</accession>
<evidence type="ECO:0000313" key="2">
    <source>
        <dbReference type="EMBL" id="JAQ16676.1"/>
    </source>
</evidence>
<name>A0A146MD55_LYGHE</name>
<dbReference type="AlphaFoldDB" id="A0A146MD55"/>
<proteinExistence type="predicted"/>
<organism evidence="2">
    <name type="scientific">Lygus hesperus</name>
    <name type="common">Western plant bug</name>
    <dbReference type="NCBI Taxonomy" id="30085"/>
    <lineage>
        <taxon>Eukaryota</taxon>
        <taxon>Metazoa</taxon>
        <taxon>Ecdysozoa</taxon>
        <taxon>Arthropoda</taxon>
        <taxon>Hexapoda</taxon>
        <taxon>Insecta</taxon>
        <taxon>Pterygota</taxon>
        <taxon>Neoptera</taxon>
        <taxon>Paraneoptera</taxon>
        <taxon>Hemiptera</taxon>
        <taxon>Heteroptera</taxon>
        <taxon>Panheteroptera</taxon>
        <taxon>Cimicomorpha</taxon>
        <taxon>Miridae</taxon>
        <taxon>Mirini</taxon>
        <taxon>Lygus</taxon>
    </lineage>
</organism>
<gene>
    <name evidence="2" type="ORF">g.71020</name>
</gene>